<evidence type="ECO:0000313" key="5">
    <source>
        <dbReference type="EMBL" id="WOL23297.1"/>
    </source>
</evidence>
<keyword evidence="1" id="KW-0167">Capsid protein</keyword>
<evidence type="ECO:0000256" key="2">
    <source>
        <dbReference type="ARBA" id="ARBA00022562"/>
    </source>
</evidence>
<dbReference type="InterPro" id="IPR000912">
    <property type="entry name" value="Herpes_MCP"/>
</dbReference>
<evidence type="ECO:0000256" key="1">
    <source>
        <dbReference type="ARBA" id="ARBA00022561"/>
    </source>
</evidence>
<dbReference type="GO" id="GO:0005198">
    <property type="term" value="F:structural molecule activity"/>
    <property type="evidence" value="ECO:0007669"/>
    <property type="project" value="InterPro"/>
</dbReference>
<keyword evidence="2" id="KW-1048">Host nucleus</keyword>
<dbReference type="GO" id="GO:0039622">
    <property type="term" value="C:T=16 icosahedral viral capsid"/>
    <property type="evidence" value="ECO:0007669"/>
    <property type="project" value="UniProtKB-KW"/>
</dbReference>
<keyword evidence="3" id="KW-1147">T=16 icosahedral capsid protein</keyword>
<accession>A0AAU0K766</accession>
<name>A0AAU0K766_9ALPH</name>
<reference evidence="5" key="1">
    <citation type="submission" date="2024-06" db="EMBL/GenBank/DDBJ databases">
        <title>Multidecadal high mortality disease events in Australian domestic geese associated with an alphaherpesvirus, designated Anatid alphaherpesvirus 2.</title>
        <authorList>
            <person name="Kelly-Bosma M."/>
            <person name="Neave M.J."/>
        </authorList>
    </citation>
    <scope>NUCLEOTIDE SEQUENCE</scope>
    <source>
        <strain evidence="5">ACDP 22-00165</strain>
    </source>
</reference>
<evidence type="ECO:0000256" key="3">
    <source>
        <dbReference type="ARBA" id="ARBA00022680"/>
    </source>
</evidence>
<dbReference type="InterPro" id="IPR023233">
    <property type="entry name" value="Herpes_MCP_upper_sf"/>
</dbReference>
<evidence type="ECO:0000256" key="4">
    <source>
        <dbReference type="ARBA" id="ARBA00022844"/>
    </source>
</evidence>
<sequence length="1385" mass="152077">MEGCPPFPPCSAVTPFSVGASMAPTDRILTTIEMSSHRTLFDYFRRFSSDDNGRYAAQFDMLLGTYCNTLSLVRFLETGLAVACVCTRAPDLEYMREGTVQFEVQQPMIAREGPHPADQPQHNYMVKRVCRRSLNAAFVVAAEALGLLAETSLDGTAVSMHLRMRAIQQLARNVRTVLDSFERGSVDQMLRILMEKSPPAQLLIPLSRSVIEGRLAGQVARATLVSELKRRVCSDSFVMSKRDVGRDGVLAILSDMVNSTQRTVAVPRLTHSDSRGRPVDGVLVTTSAVRQRLLTGILDVSDTSASVPVTYGEMMITGTNLVTAVVLGKAVRNIDDVARHLLNMREEEAAERADEVLSNLDESPQMATVPAELVTVGEKLVFLEALERRVYQATQVQYPLVSNIDLTFVMPLGIFQGAGDRYSRRAGDYSPEPGAPDVRLFPPQRVYFYNKDGQLNELSLEDAIGTLCHPSFLEVDATLEMLRAVPRDMGCAFGAYVTNPPNLPLHAAIRHALERWWELMPEAPLWTAEQAMTTEQAVSTGNPRLGLELHPAFDFFVGPSDVNLPGPQVMPQVMPSVHATWRVCNGNIPLPLCRTDFRDARGVELAATRHRMSAATVEAVSATFADVNYPTAFYIIEALIHGSERTFGQLMRLVIQCIRSYWDNCRRVAFVNSFPMVAYIDAYLCGGELPEECTSVYKDLMRHVRALRNVVSEFTRNNSEHLGGQSHEELNHALVDATTLPPLMWDCDPLVYRTQAGHDRELSLNVGGEDHYAVRPWLELQDADFQRTGNVLIHNRPIRNSADQQQGILPHHDADWCVLSKIYYYAVVPAFSRGNCCTMGVRYDNVYATAQSVIIPEVGQDEEPPLGPDDPRHPLNGRNLVPNTMNVLLHNARLSVDTDALLTLQEAIANMAERTTAVLAGSGPDTGALAASTRQMRTFDGALHHGLLMMAYPQNDETIIGGTFFYPVPVNALFACPDHLASIRGLPANVRAVARDVPPVPTFLGANYYATVRQPVARYVSESRADANALSYALMACYFKLSPLALTHQLRTGLHPGFAATVVRQDRFLAETGLYAERASESYFLGQIAVTRRPHAGGVQFSMTQPRASVDLGVGYTAASLPLLLRTPVTDMGNATQSLYLTRGAAPMLDGATDEYLRRAACRGQRLAPRRAVPFLGTLMPDAPAGLEHGQVSICEFIVTPVSADLEYFRRPCNPRGRASGPTCVGEEPSDALDVMYDHEQGDPAYPFRATNNPWASQRGSYGDRLYNGAFNLSGASPLFSPSYKFFTASEVCAKTRCLVKLVSEAGSAAAAFSSDGEVQFKRPAGSTEYTEDPCGLFQEAYPALCATDKALLRAHANGDSDKPETHMAQYLIRDMSPVSGCLPA</sequence>
<dbReference type="PRINTS" id="PR00235">
    <property type="entry name" value="HSVCAPSIDMCP"/>
</dbReference>
<proteinExistence type="inferred from homology"/>
<keyword evidence="4" id="KW-0946">Virion</keyword>
<dbReference type="Pfam" id="PF03122">
    <property type="entry name" value="Herpes_MCP"/>
    <property type="match status" value="1"/>
</dbReference>
<dbReference type="HAMAP" id="MF_04016">
    <property type="entry name" value="HSV_MCP"/>
    <property type="match status" value="1"/>
</dbReference>
<dbReference type="SUPFAM" id="SSF103417">
    <property type="entry name" value="Major capsid protein VP5"/>
    <property type="match status" value="1"/>
</dbReference>
<organism evidence="5">
    <name type="scientific">Anatid alphaherpesvirus 2</name>
    <dbReference type="NCBI Taxonomy" id="3080522"/>
    <lineage>
        <taxon>Viruses</taxon>
        <taxon>Duplodnaviria</taxon>
        <taxon>Heunggongvirae</taxon>
        <taxon>Peploviricota</taxon>
        <taxon>Herviviricetes</taxon>
        <taxon>Herpesvirales</taxon>
        <taxon>Orthoherpesviridae</taxon>
        <taxon>Alphaherpesvirinae</taxon>
    </lineage>
</organism>
<dbReference type="EMBL" id="OR540300">
    <property type="protein sequence ID" value="WOL23297.1"/>
    <property type="molecule type" value="Genomic_DNA"/>
</dbReference>
<protein>
    <submittedName>
        <fullName evidence="5">Major capsid protein</fullName>
    </submittedName>
</protein>